<gene>
    <name evidence="2" type="ORF">AGR7C_Lc150068</name>
</gene>
<evidence type="ECO:0000313" key="2">
    <source>
        <dbReference type="EMBL" id="CUX51670.1"/>
    </source>
</evidence>
<name>A0A1S7RFE6_9HYPH</name>
<dbReference type="Proteomes" id="UP000191987">
    <property type="component" value="Unassembled WGS sequence"/>
</dbReference>
<accession>A0A1S7RFE6</accession>
<evidence type="ECO:0000313" key="3">
    <source>
        <dbReference type="Proteomes" id="UP000191987"/>
    </source>
</evidence>
<proteinExistence type="predicted"/>
<dbReference type="EMBL" id="FBWG01000033">
    <property type="protein sequence ID" value="CUX51670.1"/>
    <property type="molecule type" value="Genomic_DNA"/>
</dbReference>
<reference evidence="2 3" key="1">
    <citation type="submission" date="2016-01" db="EMBL/GenBank/DDBJ databases">
        <authorList>
            <person name="Oliw E.H."/>
        </authorList>
    </citation>
    <scope>NUCLEOTIDE SEQUENCE [LARGE SCALE GENOMIC DNA]</scope>
    <source>
        <strain evidence="2 3">Zutra 3-1</strain>
    </source>
</reference>
<dbReference type="AlphaFoldDB" id="A0A1S7RFE6"/>
<protein>
    <submittedName>
        <fullName evidence="2">Uncharacterized protein</fullName>
    </submittedName>
</protein>
<sequence length="73" mass="7558">MTMNGKTAFLIGAAIFIGLVVIQLKDVHIAIGERAMGGYDGSSNPEAASRAEREVKEAAARAEAAASALEPQN</sequence>
<evidence type="ECO:0000256" key="1">
    <source>
        <dbReference type="SAM" id="MobiDB-lite"/>
    </source>
</evidence>
<feature type="region of interest" description="Disordered" evidence="1">
    <location>
        <begin position="36"/>
        <end position="56"/>
    </location>
</feature>
<organism evidence="2 3">
    <name type="scientific">Agrobacterium deltaense Zutra 3/1</name>
    <dbReference type="NCBI Taxonomy" id="1183427"/>
    <lineage>
        <taxon>Bacteria</taxon>
        <taxon>Pseudomonadati</taxon>
        <taxon>Pseudomonadota</taxon>
        <taxon>Alphaproteobacteria</taxon>
        <taxon>Hyphomicrobiales</taxon>
        <taxon>Rhizobiaceae</taxon>
        <taxon>Rhizobium/Agrobacterium group</taxon>
        <taxon>Agrobacterium</taxon>
    </lineage>
</organism>